<accession>A0A7W2AGS9</accession>
<dbReference type="InterPro" id="IPR013785">
    <property type="entry name" value="Aldolase_TIM"/>
</dbReference>
<keyword evidence="7" id="KW-1185">Reference proteome</keyword>
<organism evidence="6 7">
    <name type="scientific">Thermoactinomyces daqus</name>
    <dbReference type="NCBI Taxonomy" id="1329516"/>
    <lineage>
        <taxon>Bacteria</taxon>
        <taxon>Bacillati</taxon>
        <taxon>Bacillota</taxon>
        <taxon>Bacilli</taxon>
        <taxon>Bacillales</taxon>
        <taxon>Thermoactinomycetaceae</taxon>
        <taxon>Thermoactinomyces</taxon>
    </lineage>
</organism>
<comment type="similarity">
    <text evidence="2">Belongs to the KHG/KDPG aldolase family.</text>
</comment>
<dbReference type="PANTHER" id="PTHR30246:SF1">
    <property type="entry name" value="2-DEHYDRO-3-DEOXY-6-PHOSPHOGALACTONATE ALDOLASE-RELATED"/>
    <property type="match status" value="1"/>
</dbReference>
<dbReference type="NCBIfam" id="TIGR01182">
    <property type="entry name" value="eda"/>
    <property type="match status" value="1"/>
</dbReference>
<protein>
    <submittedName>
        <fullName evidence="6">Bifunctional 4-hydroxy-2-oxoglutarate aldolase/2-dehydro-3-deoxy-phosphogluconate aldolase</fullName>
        <ecNumber evidence="6">4.1.2.14</ecNumber>
        <ecNumber evidence="6">4.1.3.16</ecNumber>
    </submittedName>
</protein>
<dbReference type="Proteomes" id="UP000530514">
    <property type="component" value="Unassembled WGS sequence"/>
</dbReference>
<dbReference type="EMBL" id="JACEIP010000001">
    <property type="protein sequence ID" value="MBA4541440.1"/>
    <property type="molecule type" value="Genomic_DNA"/>
</dbReference>
<dbReference type="EC" id="4.1.3.16" evidence="6"/>
<dbReference type="CDD" id="cd00452">
    <property type="entry name" value="KDPG_aldolase"/>
    <property type="match status" value="1"/>
</dbReference>
<evidence type="ECO:0000313" key="7">
    <source>
        <dbReference type="Proteomes" id="UP000530514"/>
    </source>
</evidence>
<evidence type="ECO:0000256" key="2">
    <source>
        <dbReference type="ARBA" id="ARBA00006906"/>
    </source>
</evidence>
<evidence type="ECO:0000256" key="3">
    <source>
        <dbReference type="ARBA" id="ARBA00011233"/>
    </source>
</evidence>
<name>A0A7W2AGS9_9BACL</name>
<evidence type="ECO:0000256" key="5">
    <source>
        <dbReference type="ARBA" id="ARBA00023277"/>
    </source>
</evidence>
<evidence type="ECO:0000313" key="6">
    <source>
        <dbReference type="EMBL" id="MBA4541440.1"/>
    </source>
</evidence>
<dbReference type="GO" id="GO:0008675">
    <property type="term" value="F:2-dehydro-3-deoxy-phosphogluconate aldolase activity"/>
    <property type="evidence" value="ECO:0007669"/>
    <property type="project" value="UniProtKB-EC"/>
</dbReference>
<dbReference type="GO" id="GO:0008700">
    <property type="term" value="F:(R,S)-4-hydroxy-2-oxoglutarate aldolase activity"/>
    <property type="evidence" value="ECO:0007669"/>
    <property type="project" value="UniProtKB-EC"/>
</dbReference>
<keyword evidence="5" id="KW-0119">Carbohydrate metabolism</keyword>
<dbReference type="RefSeq" id="WP_033099259.1">
    <property type="nucleotide sequence ID" value="NZ_JACEIP010000001.1"/>
</dbReference>
<comment type="subunit">
    <text evidence="3">Homotrimer.</text>
</comment>
<dbReference type="PANTHER" id="PTHR30246">
    <property type="entry name" value="2-KETO-3-DEOXY-6-PHOSPHOGLUCONATE ALDOLASE"/>
    <property type="match status" value="1"/>
</dbReference>
<dbReference type="InterPro" id="IPR000887">
    <property type="entry name" value="Aldlse_KDPG_KHG"/>
</dbReference>
<comment type="caution">
    <text evidence="6">The sequence shown here is derived from an EMBL/GenBank/DDBJ whole genome shotgun (WGS) entry which is preliminary data.</text>
</comment>
<comment type="pathway">
    <text evidence="1">Carbohydrate acid metabolism.</text>
</comment>
<dbReference type="OrthoDB" id="9802667at2"/>
<sequence>MILKQIEESGIIAIVRGHQPQDVELIIGALRDGGIRTIEITMDTPGVCEVIERAAKKFAGEMLIGAGTVLDPESARMALAAGARFIFSPSLNLETIRMTKRYGAISIPGVFTPTEMLTAFEHGADAVKIFPANVLGPAYIKAVRDPLPQIPVIPTGGVNEENLSAYIKSGAIAVGIGGALVRKTQKVDREYLEELTQKAARLVEKGRSARG</sequence>
<evidence type="ECO:0000256" key="1">
    <source>
        <dbReference type="ARBA" id="ARBA00004761"/>
    </source>
</evidence>
<evidence type="ECO:0000256" key="4">
    <source>
        <dbReference type="ARBA" id="ARBA00023239"/>
    </source>
</evidence>
<gene>
    <name evidence="6" type="primary">eda</name>
    <name evidence="6" type="ORF">H1164_00750</name>
</gene>
<proteinExistence type="inferred from homology"/>
<dbReference type="AlphaFoldDB" id="A0A7W2AGS9"/>
<keyword evidence="4 6" id="KW-0456">Lyase</keyword>
<dbReference type="EC" id="4.1.2.14" evidence="6"/>
<dbReference type="Pfam" id="PF01081">
    <property type="entry name" value="Aldolase"/>
    <property type="match status" value="1"/>
</dbReference>
<reference evidence="6 7" key="1">
    <citation type="submission" date="2020-07" db="EMBL/GenBank/DDBJ databases">
        <authorList>
            <person name="Feng H."/>
        </authorList>
    </citation>
    <scope>NUCLEOTIDE SEQUENCE [LARGE SCALE GENOMIC DNA]</scope>
    <source>
        <strain evidence="7">s-11</strain>
    </source>
</reference>
<dbReference type="SUPFAM" id="SSF51569">
    <property type="entry name" value="Aldolase"/>
    <property type="match status" value="1"/>
</dbReference>
<dbReference type="Gene3D" id="3.20.20.70">
    <property type="entry name" value="Aldolase class I"/>
    <property type="match status" value="1"/>
</dbReference>